<dbReference type="EMBL" id="JAAVJF010000001">
    <property type="protein sequence ID" value="NYR14983.1"/>
    <property type="molecule type" value="Genomic_DNA"/>
</dbReference>
<comment type="caution">
    <text evidence="7">The sequence shown here is derived from an EMBL/GenBank/DDBJ whole genome shotgun (WGS) entry which is preliminary data.</text>
</comment>
<dbReference type="GeneID" id="5054441"/>
<dbReference type="AlphaFoldDB" id="A0A7L4P8I7"/>
<dbReference type="OMA" id="WLDHQPL"/>
<protein>
    <submittedName>
        <fullName evidence="7">ABC transporter ATP-binding protein</fullName>
    </submittedName>
</protein>
<comment type="similarity">
    <text evidence="1">Belongs to the ABC transporter superfamily.</text>
</comment>
<evidence type="ECO:0000313" key="7">
    <source>
        <dbReference type="EMBL" id="NYR14983.1"/>
    </source>
</evidence>
<evidence type="ECO:0000256" key="4">
    <source>
        <dbReference type="ARBA" id="ARBA00022840"/>
    </source>
</evidence>
<dbReference type="CDD" id="cd03224">
    <property type="entry name" value="ABC_TM1139_LivF_branched"/>
    <property type="match status" value="1"/>
</dbReference>
<dbReference type="InterPro" id="IPR027417">
    <property type="entry name" value="P-loop_NTPase"/>
</dbReference>
<dbReference type="Gene3D" id="3.40.50.300">
    <property type="entry name" value="P-loop containing nucleotide triphosphate hydrolases"/>
    <property type="match status" value="1"/>
</dbReference>
<dbReference type="PROSITE" id="PS00211">
    <property type="entry name" value="ABC_TRANSPORTER_1"/>
    <property type="match status" value="1"/>
</dbReference>
<keyword evidence="4 7" id="KW-0067">ATP-binding</keyword>
<dbReference type="SUPFAM" id="SSF52540">
    <property type="entry name" value="P-loop containing nucleoside triphosphate hydrolases"/>
    <property type="match status" value="1"/>
</dbReference>
<dbReference type="PROSITE" id="PS50893">
    <property type="entry name" value="ABC_TRANSPORTER_2"/>
    <property type="match status" value="1"/>
</dbReference>
<dbReference type="InterPro" id="IPR052156">
    <property type="entry name" value="BCAA_Transport_ATP-bd_LivF"/>
</dbReference>
<accession>A0A7L4P8I7</accession>
<evidence type="ECO:0000256" key="1">
    <source>
        <dbReference type="ARBA" id="ARBA00005417"/>
    </source>
</evidence>
<dbReference type="InterPro" id="IPR003439">
    <property type="entry name" value="ABC_transporter-like_ATP-bd"/>
</dbReference>
<keyword evidence="8" id="KW-1185">Reference proteome</keyword>
<dbReference type="SMART" id="SM00382">
    <property type="entry name" value="AAA"/>
    <property type="match status" value="1"/>
</dbReference>
<evidence type="ECO:0000313" key="8">
    <source>
        <dbReference type="Proteomes" id="UP000554766"/>
    </source>
</evidence>
<dbReference type="InterPro" id="IPR017871">
    <property type="entry name" value="ABC_transporter-like_CS"/>
</dbReference>
<dbReference type="GO" id="GO:0015658">
    <property type="term" value="F:branched-chain amino acid transmembrane transporter activity"/>
    <property type="evidence" value="ECO:0007669"/>
    <property type="project" value="TreeGrafter"/>
</dbReference>
<sequence length="234" mass="25484">MALRVSNLVSGYGRLQVLFGVSFEAPSGSVVSILGPNGAGKTTTLLTVMGVVKPWDGVVELEGVDVTRLPPHRKVELGISLVPEGRRLFPEMTVEENLLMGAYTKRARDKIHDSLELVYSLFPRLKERRKQKAGTMSGGEQQMLAVARALMARPKVLLIDEPSAGLAPKVVADLFQTISQLKKDMSVLLVEQNVAAALEISDYAYVLENGRIILHGPAGELIENEHVKKAYLGV</sequence>
<gene>
    <name evidence="7" type="ORF">HC235_03205</name>
</gene>
<feature type="domain" description="ABC transporter" evidence="6">
    <location>
        <begin position="3"/>
        <end position="234"/>
    </location>
</feature>
<evidence type="ECO:0000256" key="3">
    <source>
        <dbReference type="ARBA" id="ARBA00022741"/>
    </source>
</evidence>
<dbReference type="PANTHER" id="PTHR43820">
    <property type="entry name" value="HIGH-AFFINITY BRANCHED-CHAIN AMINO ACID TRANSPORT ATP-BINDING PROTEIN LIVF"/>
    <property type="match status" value="1"/>
</dbReference>
<evidence type="ECO:0000256" key="2">
    <source>
        <dbReference type="ARBA" id="ARBA00022448"/>
    </source>
</evidence>
<evidence type="ECO:0000256" key="5">
    <source>
        <dbReference type="ARBA" id="ARBA00022970"/>
    </source>
</evidence>
<dbReference type="GO" id="GO:0005524">
    <property type="term" value="F:ATP binding"/>
    <property type="evidence" value="ECO:0007669"/>
    <property type="project" value="UniProtKB-KW"/>
</dbReference>
<dbReference type="RefSeq" id="WP_011899955.1">
    <property type="nucleotide sequence ID" value="NZ_JAAVJF010000001.1"/>
</dbReference>
<dbReference type="Pfam" id="PF00005">
    <property type="entry name" value="ABC_tran"/>
    <property type="match status" value="1"/>
</dbReference>
<keyword evidence="3" id="KW-0547">Nucleotide-binding</keyword>
<dbReference type="PANTHER" id="PTHR43820:SF4">
    <property type="entry name" value="HIGH-AFFINITY BRANCHED-CHAIN AMINO ACID TRANSPORT ATP-BINDING PROTEIN LIVF"/>
    <property type="match status" value="1"/>
</dbReference>
<dbReference type="GO" id="GO:0015807">
    <property type="term" value="P:L-amino acid transport"/>
    <property type="evidence" value="ECO:0007669"/>
    <property type="project" value="TreeGrafter"/>
</dbReference>
<proteinExistence type="inferred from homology"/>
<organism evidence="7 8">
    <name type="scientific">Pyrobaculum arsenaticum</name>
    <dbReference type="NCBI Taxonomy" id="121277"/>
    <lineage>
        <taxon>Archaea</taxon>
        <taxon>Thermoproteota</taxon>
        <taxon>Thermoprotei</taxon>
        <taxon>Thermoproteales</taxon>
        <taxon>Thermoproteaceae</taxon>
        <taxon>Pyrobaculum</taxon>
    </lineage>
</organism>
<reference evidence="7 8" key="1">
    <citation type="journal article" date="2020" name="Nat. Commun.">
        <title>The structures of two archaeal type IV pili illuminate evolutionary relationships.</title>
        <authorList>
            <person name="Wang F."/>
            <person name="Baquero D.P."/>
            <person name="Su Z."/>
            <person name="Beltran L.C."/>
            <person name="Prangishvili D."/>
            <person name="Krupovic M."/>
            <person name="Egelman E.H."/>
        </authorList>
    </citation>
    <scope>NUCLEOTIDE SEQUENCE [LARGE SCALE GENOMIC DNA]</scope>
    <source>
        <strain evidence="7 8">2GA</strain>
    </source>
</reference>
<evidence type="ECO:0000259" key="6">
    <source>
        <dbReference type="PROSITE" id="PS50893"/>
    </source>
</evidence>
<dbReference type="GO" id="GO:0016887">
    <property type="term" value="F:ATP hydrolysis activity"/>
    <property type="evidence" value="ECO:0007669"/>
    <property type="project" value="InterPro"/>
</dbReference>
<dbReference type="Proteomes" id="UP000554766">
    <property type="component" value="Unassembled WGS sequence"/>
</dbReference>
<keyword evidence="2" id="KW-0813">Transport</keyword>
<dbReference type="InterPro" id="IPR003593">
    <property type="entry name" value="AAA+_ATPase"/>
</dbReference>
<keyword evidence="5" id="KW-0029">Amino-acid transport</keyword>
<name>A0A7L4P8I7_9CREN</name>